<keyword evidence="1" id="KW-0732">Signal</keyword>
<reference evidence="2" key="1">
    <citation type="submission" date="2019-10" db="EMBL/GenBank/DDBJ databases">
        <authorList>
            <consortium name="DOE Joint Genome Institute"/>
            <person name="Kuo A."/>
            <person name="Miyauchi S."/>
            <person name="Kiss E."/>
            <person name="Drula E."/>
            <person name="Kohler A."/>
            <person name="Sanchez-Garcia M."/>
            <person name="Andreopoulos B."/>
            <person name="Barry K.W."/>
            <person name="Bonito G."/>
            <person name="Buee M."/>
            <person name="Carver A."/>
            <person name="Chen C."/>
            <person name="Cichocki N."/>
            <person name="Clum A."/>
            <person name="Culley D."/>
            <person name="Crous P.W."/>
            <person name="Fauchery L."/>
            <person name="Girlanda M."/>
            <person name="Hayes R."/>
            <person name="Keri Z."/>
            <person name="LaButti K."/>
            <person name="Lipzen A."/>
            <person name="Lombard V."/>
            <person name="Magnuson J."/>
            <person name="Maillard F."/>
            <person name="Morin E."/>
            <person name="Murat C."/>
            <person name="Nolan M."/>
            <person name="Ohm R."/>
            <person name="Pangilinan J."/>
            <person name="Pereira M."/>
            <person name="Perotto S."/>
            <person name="Peter M."/>
            <person name="Riley R."/>
            <person name="Sitrit Y."/>
            <person name="Stielow B."/>
            <person name="Szollosi G."/>
            <person name="Zifcakova L."/>
            <person name="Stursova M."/>
            <person name="Spatafora J.W."/>
            <person name="Tedersoo L."/>
            <person name="Vaario L.-M."/>
            <person name="Yamada A."/>
            <person name="Yan M."/>
            <person name="Wang P."/>
            <person name="Xu J."/>
            <person name="Bruns T."/>
            <person name="Baldrian P."/>
            <person name="Vilgalys R."/>
            <person name="Henrissat B."/>
            <person name="Grigoriev I.V."/>
            <person name="Hibbett D."/>
            <person name="Nagy L.G."/>
            <person name="Martin F.M."/>
        </authorList>
    </citation>
    <scope>NUCLEOTIDE SEQUENCE</scope>
    <source>
        <strain evidence="2">BED1</strain>
    </source>
</reference>
<feature type="non-terminal residue" evidence="2">
    <location>
        <position position="72"/>
    </location>
</feature>
<comment type="caution">
    <text evidence="2">The sequence shown here is derived from an EMBL/GenBank/DDBJ whole genome shotgun (WGS) entry which is preliminary data.</text>
</comment>
<dbReference type="AlphaFoldDB" id="A0AAD4BG14"/>
<proteinExistence type="predicted"/>
<gene>
    <name evidence="2" type="ORF">L210DRAFT_3566311</name>
</gene>
<feature type="chain" id="PRO_5042278387" evidence="1">
    <location>
        <begin position="23"/>
        <end position="72"/>
    </location>
</feature>
<reference evidence="2" key="2">
    <citation type="journal article" date="2020" name="Nat. Commun.">
        <title>Large-scale genome sequencing of mycorrhizal fungi provides insights into the early evolution of symbiotic traits.</title>
        <authorList>
            <person name="Miyauchi S."/>
            <person name="Kiss E."/>
            <person name="Kuo A."/>
            <person name="Drula E."/>
            <person name="Kohler A."/>
            <person name="Sanchez-Garcia M."/>
            <person name="Morin E."/>
            <person name="Andreopoulos B."/>
            <person name="Barry K.W."/>
            <person name="Bonito G."/>
            <person name="Buee M."/>
            <person name="Carver A."/>
            <person name="Chen C."/>
            <person name="Cichocki N."/>
            <person name="Clum A."/>
            <person name="Culley D."/>
            <person name="Crous P.W."/>
            <person name="Fauchery L."/>
            <person name="Girlanda M."/>
            <person name="Hayes R.D."/>
            <person name="Keri Z."/>
            <person name="LaButti K."/>
            <person name="Lipzen A."/>
            <person name="Lombard V."/>
            <person name="Magnuson J."/>
            <person name="Maillard F."/>
            <person name="Murat C."/>
            <person name="Nolan M."/>
            <person name="Ohm R.A."/>
            <person name="Pangilinan J."/>
            <person name="Pereira M.F."/>
            <person name="Perotto S."/>
            <person name="Peter M."/>
            <person name="Pfister S."/>
            <person name="Riley R."/>
            <person name="Sitrit Y."/>
            <person name="Stielow J.B."/>
            <person name="Szollosi G."/>
            <person name="Zifcakova L."/>
            <person name="Stursova M."/>
            <person name="Spatafora J.W."/>
            <person name="Tedersoo L."/>
            <person name="Vaario L.M."/>
            <person name="Yamada A."/>
            <person name="Yan M."/>
            <person name="Wang P."/>
            <person name="Xu J."/>
            <person name="Bruns T."/>
            <person name="Baldrian P."/>
            <person name="Vilgalys R."/>
            <person name="Dunand C."/>
            <person name="Henrissat B."/>
            <person name="Grigoriev I.V."/>
            <person name="Hibbett D."/>
            <person name="Nagy L.G."/>
            <person name="Martin F.M."/>
        </authorList>
    </citation>
    <scope>NUCLEOTIDE SEQUENCE</scope>
    <source>
        <strain evidence="2">BED1</strain>
    </source>
</reference>
<keyword evidence="3" id="KW-1185">Reference proteome</keyword>
<protein>
    <submittedName>
        <fullName evidence="2">Uncharacterized protein</fullName>
    </submittedName>
</protein>
<organism evidence="2 3">
    <name type="scientific">Boletus edulis BED1</name>
    <dbReference type="NCBI Taxonomy" id="1328754"/>
    <lineage>
        <taxon>Eukaryota</taxon>
        <taxon>Fungi</taxon>
        <taxon>Dikarya</taxon>
        <taxon>Basidiomycota</taxon>
        <taxon>Agaricomycotina</taxon>
        <taxon>Agaricomycetes</taxon>
        <taxon>Agaricomycetidae</taxon>
        <taxon>Boletales</taxon>
        <taxon>Boletineae</taxon>
        <taxon>Boletaceae</taxon>
        <taxon>Boletoideae</taxon>
        <taxon>Boletus</taxon>
    </lineage>
</organism>
<name>A0AAD4BG14_BOLED</name>
<dbReference type="EMBL" id="WHUW01000090">
    <property type="protein sequence ID" value="KAF8426106.1"/>
    <property type="molecule type" value="Genomic_DNA"/>
</dbReference>
<feature type="signal peptide" evidence="1">
    <location>
        <begin position="1"/>
        <end position="22"/>
    </location>
</feature>
<evidence type="ECO:0000256" key="1">
    <source>
        <dbReference type="SAM" id="SignalP"/>
    </source>
</evidence>
<evidence type="ECO:0000313" key="3">
    <source>
        <dbReference type="Proteomes" id="UP001194468"/>
    </source>
</evidence>
<accession>A0AAD4BG14</accession>
<evidence type="ECO:0000313" key="2">
    <source>
        <dbReference type="EMBL" id="KAF8426106.1"/>
    </source>
</evidence>
<dbReference type="Proteomes" id="UP001194468">
    <property type="component" value="Unassembled WGS sequence"/>
</dbReference>
<sequence length="72" mass="7590">DRLPGHSHRCVCTSAILLSVVCYPLKRSCATSSPNTMRSCKLPVHSHCCVSTSEERNSVPTVSPASCGAVSS</sequence>